<comment type="caution">
    <text evidence="1">The sequence shown here is derived from an EMBL/GenBank/DDBJ whole genome shotgun (WGS) entry which is preliminary data.</text>
</comment>
<accession>A0A412WPS1</accession>
<dbReference type="AlphaFoldDB" id="A0A412WPS1"/>
<reference evidence="1 2" key="1">
    <citation type="submission" date="2018-08" db="EMBL/GenBank/DDBJ databases">
        <title>A genome reference for cultivated species of the human gut microbiota.</title>
        <authorList>
            <person name="Zou Y."/>
            <person name="Xue W."/>
            <person name="Luo G."/>
        </authorList>
    </citation>
    <scope>NUCLEOTIDE SEQUENCE [LARGE SCALE GENOMIC DNA]</scope>
    <source>
        <strain evidence="1 2">AF14-6AC</strain>
    </source>
</reference>
<evidence type="ECO:0008006" key="3">
    <source>
        <dbReference type="Google" id="ProtNLM"/>
    </source>
</evidence>
<evidence type="ECO:0000313" key="2">
    <source>
        <dbReference type="Proteomes" id="UP000283426"/>
    </source>
</evidence>
<sequence length="90" mass="10573">MNLILRNTDRIEMSMAEFIDFTKSVVKEAVAETYGEYMSRNEAIRHLGSRKKLEQAIKMKLINPDKGNGNQKWRVKTREVIEAYRIIDKL</sequence>
<name>A0A412WPS1_9BACT</name>
<evidence type="ECO:0000313" key="1">
    <source>
        <dbReference type="EMBL" id="RGV29245.1"/>
    </source>
</evidence>
<dbReference type="EMBL" id="QRYW01000006">
    <property type="protein sequence ID" value="RGV29245.1"/>
    <property type="molecule type" value="Genomic_DNA"/>
</dbReference>
<dbReference type="Proteomes" id="UP000283426">
    <property type="component" value="Unassembled WGS sequence"/>
</dbReference>
<protein>
    <recommendedName>
        <fullName evidence="3">DNA-binding protein</fullName>
    </recommendedName>
</protein>
<organism evidence="1 2">
    <name type="scientific">Odoribacter splanchnicus</name>
    <dbReference type="NCBI Taxonomy" id="28118"/>
    <lineage>
        <taxon>Bacteria</taxon>
        <taxon>Pseudomonadati</taxon>
        <taxon>Bacteroidota</taxon>
        <taxon>Bacteroidia</taxon>
        <taxon>Bacteroidales</taxon>
        <taxon>Odoribacteraceae</taxon>
        <taxon>Odoribacter</taxon>
    </lineage>
</organism>
<dbReference type="RefSeq" id="WP_118107395.1">
    <property type="nucleotide sequence ID" value="NZ_QRYW01000006.1"/>
</dbReference>
<gene>
    <name evidence="1" type="ORF">DWW24_03960</name>
</gene>
<proteinExistence type="predicted"/>